<name>A0A1I4YL83_9FLAO</name>
<dbReference type="OrthoDB" id="9773938at2"/>
<keyword evidence="2" id="KW-1185">Reference proteome</keyword>
<sequence>MKFRFFMATVFSAVLFASCESDNEINEIPQEELGNYSEGIFILNEGNFGSGNSSVSFLDPDLQEIKNNIYAEENDGESPGDTGQSIGFYGDYAFIVLNVSGKIEVVDRHTFENLVTIENGLDNPRFIDFSNEKAFVTNWGDGMDPDDDFVAVYDLENLQLEEIIPVEEGPERIMTVNNKVYVAHKGGFGFNNKISVVDPNIYVVEEIIEVGDVPNSMVSNGNSLWVLSSGLPAYAETETPGKITKIDLTTQEIVQEIKFNDQEHPTNLNLDEQKLYYTLEDAVYVLGQGDEALPDSALMQFNNEGVLYGFEVAKDEIYIAFANYDFTGDGKLIILDQAGNKMNEFSTGINPNGIYLTE</sequence>
<dbReference type="InterPro" id="IPR015943">
    <property type="entry name" value="WD40/YVTN_repeat-like_dom_sf"/>
</dbReference>
<dbReference type="PANTHER" id="PTHR47197">
    <property type="entry name" value="PROTEIN NIRF"/>
    <property type="match status" value="1"/>
</dbReference>
<dbReference type="InterPro" id="IPR051200">
    <property type="entry name" value="Host-pathogen_enzymatic-act"/>
</dbReference>
<protein>
    <recommendedName>
        <fullName evidence="3">40-residue YVTN family beta-propeller repeat-containing protein</fullName>
    </recommendedName>
</protein>
<dbReference type="AlphaFoldDB" id="A0A1I4YL83"/>
<dbReference type="RefSeq" id="WP_093406220.1">
    <property type="nucleotide sequence ID" value="NZ_FOVL01000003.1"/>
</dbReference>
<dbReference type="Proteomes" id="UP000199153">
    <property type="component" value="Unassembled WGS sequence"/>
</dbReference>
<proteinExistence type="predicted"/>
<reference evidence="1 2" key="1">
    <citation type="submission" date="2016-10" db="EMBL/GenBank/DDBJ databases">
        <authorList>
            <person name="de Groot N.N."/>
        </authorList>
    </citation>
    <scope>NUCLEOTIDE SEQUENCE [LARGE SCALE GENOMIC DNA]</scope>
    <source>
        <strain evidence="1 2">DSM 17794</strain>
    </source>
</reference>
<dbReference type="PANTHER" id="PTHR47197:SF3">
    <property type="entry name" value="DIHYDRO-HEME D1 DEHYDROGENASE"/>
    <property type="match status" value="1"/>
</dbReference>
<dbReference type="InterPro" id="IPR011044">
    <property type="entry name" value="Quino_amine_DH_bsu"/>
</dbReference>
<evidence type="ECO:0000313" key="1">
    <source>
        <dbReference type="EMBL" id="SFN38747.1"/>
    </source>
</evidence>
<organism evidence="1 2">
    <name type="scientific">Salegentibacter flavus</name>
    <dbReference type="NCBI Taxonomy" id="287099"/>
    <lineage>
        <taxon>Bacteria</taxon>
        <taxon>Pseudomonadati</taxon>
        <taxon>Bacteroidota</taxon>
        <taxon>Flavobacteriia</taxon>
        <taxon>Flavobacteriales</taxon>
        <taxon>Flavobacteriaceae</taxon>
        <taxon>Salegentibacter</taxon>
    </lineage>
</organism>
<dbReference type="InterPro" id="IPR031815">
    <property type="entry name" value="DUF5074"/>
</dbReference>
<evidence type="ECO:0000313" key="2">
    <source>
        <dbReference type="Proteomes" id="UP000199153"/>
    </source>
</evidence>
<dbReference type="STRING" id="287099.SAMN05660413_00822"/>
<dbReference type="SUPFAM" id="SSF50969">
    <property type="entry name" value="YVTN repeat-like/Quinoprotein amine dehydrogenase"/>
    <property type="match status" value="1"/>
</dbReference>
<accession>A0A1I4YL83</accession>
<dbReference type="PROSITE" id="PS51257">
    <property type="entry name" value="PROKAR_LIPOPROTEIN"/>
    <property type="match status" value="1"/>
</dbReference>
<gene>
    <name evidence="1" type="ORF">SAMN05660413_00822</name>
</gene>
<dbReference type="Gene3D" id="2.130.10.10">
    <property type="entry name" value="YVTN repeat-like/Quinoprotein amine dehydrogenase"/>
    <property type="match status" value="1"/>
</dbReference>
<evidence type="ECO:0008006" key="3">
    <source>
        <dbReference type="Google" id="ProtNLM"/>
    </source>
</evidence>
<dbReference type="EMBL" id="FOVL01000003">
    <property type="protein sequence ID" value="SFN38747.1"/>
    <property type="molecule type" value="Genomic_DNA"/>
</dbReference>
<dbReference type="Pfam" id="PF16819">
    <property type="entry name" value="DUF5074"/>
    <property type="match status" value="1"/>
</dbReference>